<dbReference type="Proteomes" id="UP001162640">
    <property type="component" value="Unassembled WGS sequence"/>
</dbReference>
<feature type="domain" description="EGF-like" evidence="6">
    <location>
        <begin position="193"/>
        <end position="227"/>
    </location>
</feature>
<accession>A0A9W7EIH5</accession>
<sequence>MFSKAILALAMIAQVAAYCPNGCSGHGSCGANGKSFLGRPWACACYTRPNGDAAWVGHDCSSRTCPTGDAWVSVATAANEAHPLTECSNKGVCDSKTGECACFDGYDGIACERTACPNDCNGRGICYTESSLATLGGATYGPDVAATAGTPHGVSVRRTWDHDKAMGCKCDLGFRGPDCGLQECPSGSDILGGYGNVQGRDCSGRGICDYSDGMCKCFQGYYGTRCESQTILC</sequence>
<evidence type="ECO:0000256" key="5">
    <source>
        <dbReference type="SAM" id="SignalP"/>
    </source>
</evidence>
<dbReference type="InterPro" id="IPR000742">
    <property type="entry name" value="EGF"/>
</dbReference>
<evidence type="ECO:0000256" key="1">
    <source>
        <dbReference type="ARBA" id="ARBA00022536"/>
    </source>
</evidence>
<feature type="domain" description="EGF-like" evidence="6">
    <location>
        <begin position="77"/>
        <end position="112"/>
    </location>
</feature>
<reference evidence="8" key="1">
    <citation type="journal article" date="2023" name="Commun. Biol.">
        <title>Genome analysis of Parmales, the sister group of diatoms, reveals the evolutionary specialization of diatoms from phago-mixotrophs to photoautotrophs.</title>
        <authorList>
            <person name="Ban H."/>
            <person name="Sato S."/>
            <person name="Yoshikawa S."/>
            <person name="Yamada K."/>
            <person name="Nakamura Y."/>
            <person name="Ichinomiya M."/>
            <person name="Sato N."/>
            <person name="Blanc-Mathieu R."/>
            <person name="Endo H."/>
            <person name="Kuwata A."/>
            <person name="Ogata H."/>
        </authorList>
    </citation>
    <scope>NUCLEOTIDE SEQUENCE [LARGE SCALE GENOMIC DNA]</scope>
</reference>
<feature type="disulfide bond" evidence="4">
    <location>
        <begin position="217"/>
        <end position="226"/>
    </location>
</feature>
<keyword evidence="1 4" id="KW-0245">EGF-like domain</keyword>
<dbReference type="GO" id="GO:0042803">
    <property type="term" value="F:protein homodimerization activity"/>
    <property type="evidence" value="ECO:0007669"/>
    <property type="project" value="TreeGrafter"/>
</dbReference>
<dbReference type="Gene3D" id="2.10.25.10">
    <property type="entry name" value="Laminin"/>
    <property type="match status" value="2"/>
</dbReference>
<dbReference type="PANTHER" id="PTHR11219:SF69">
    <property type="entry name" value="TENEURIN-A"/>
    <property type="match status" value="1"/>
</dbReference>
<organism evidence="7 8">
    <name type="scientific">Triparma laevis f. inornata</name>
    <dbReference type="NCBI Taxonomy" id="1714386"/>
    <lineage>
        <taxon>Eukaryota</taxon>
        <taxon>Sar</taxon>
        <taxon>Stramenopiles</taxon>
        <taxon>Ochrophyta</taxon>
        <taxon>Bolidophyceae</taxon>
        <taxon>Parmales</taxon>
        <taxon>Triparmaceae</taxon>
        <taxon>Triparma</taxon>
    </lineage>
</organism>
<gene>
    <name evidence="7" type="ORF">TL16_g08440</name>
</gene>
<evidence type="ECO:0000256" key="2">
    <source>
        <dbReference type="ARBA" id="ARBA00022737"/>
    </source>
</evidence>
<evidence type="ECO:0000256" key="4">
    <source>
        <dbReference type="PROSITE-ProRule" id="PRU00076"/>
    </source>
</evidence>
<dbReference type="PROSITE" id="PS50026">
    <property type="entry name" value="EGF_3"/>
    <property type="match status" value="2"/>
</dbReference>
<dbReference type="Pfam" id="PF07974">
    <property type="entry name" value="EGF_2"/>
    <property type="match status" value="1"/>
</dbReference>
<dbReference type="PROSITE" id="PS00022">
    <property type="entry name" value="EGF_1"/>
    <property type="match status" value="2"/>
</dbReference>
<evidence type="ECO:0000313" key="8">
    <source>
        <dbReference type="Proteomes" id="UP001162640"/>
    </source>
</evidence>
<dbReference type="GO" id="GO:0050839">
    <property type="term" value="F:cell adhesion molecule binding"/>
    <property type="evidence" value="ECO:0007669"/>
    <property type="project" value="TreeGrafter"/>
</dbReference>
<feature type="signal peptide" evidence="5">
    <location>
        <begin position="1"/>
        <end position="17"/>
    </location>
</feature>
<dbReference type="PRINTS" id="PR00011">
    <property type="entry name" value="EGFLAMININ"/>
</dbReference>
<protein>
    <recommendedName>
        <fullName evidence="6">EGF-like domain-containing protein</fullName>
    </recommendedName>
</protein>
<keyword evidence="2" id="KW-0677">Repeat</keyword>
<dbReference type="EMBL" id="BLQM01000278">
    <property type="protein sequence ID" value="GMH80193.1"/>
    <property type="molecule type" value="Genomic_DNA"/>
</dbReference>
<comment type="caution">
    <text evidence="4">Lacks conserved residue(s) required for the propagation of feature annotation.</text>
</comment>
<feature type="disulfide bond" evidence="4">
    <location>
        <begin position="102"/>
        <end position="111"/>
    </location>
</feature>
<dbReference type="GO" id="GO:0007157">
    <property type="term" value="P:heterophilic cell-cell adhesion via plasma membrane cell adhesion molecules"/>
    <property type="evidence" value="ECO:0007669"/>
    <property type="project" value="TreeGrafter"/>
</dbReference>
<evidence type="ECO:0000259" key="6">
    <source>
        <dbReference type="PROSITE" id="PS50026"/>
    </source>
</evidence>
<keyword evidence="3 4" id="KW-1015">Disulfide bond</keyword>
<dbReference type="InterPro" id="IPR013111">
    <property type="entry name" value="EGF_extracell"/>
</dbReference>
<comment type="caution">
    <text evidence="7">The sequence shown here is derived from an EMBL/GenBank/DDBJ whole genome shotgun (WGS) entry which is preliminary data.</text>
</comment>
<evidence type="ECO:0000256" key="3">
    <source>
        <dbReference type="ARBA" id="ARBA00023157"/>
    </source>
</evidence>
<dbReference type="GO" id="GO:0046982">
    <property type="term" value="F:protein heterodimerization activity"/>
    <property type="evidence" value="ECO:0007669"/>
    <property type="project" value="TreeGrafter"/>
</dbReference>
<keyword evidence="5" id="KW-0732">Signal</keyword>
<name>A0A9W7EIH5_9STRA</name>
<dbReference type="InterPro" id="IPR051216">
    <property type="entry name" value="Teneurin"/>
</dbReference>
<evidence type="ECO:0000313" key="7">
    <source>
        <dbReference type="EMBL" id="GMH80193.1"/>
    </source>
</evidence>
<dbReference type="PROSITE" id="PS01186">
    <property type="entry name" value="EGF_2"/>
    <property type="match status" value="2"/>
</dbReference>
<dbReference type="AlphaFoldDB" id="A0A9W7EIH5"/>
<dbReference type="Pfam" id="PF23106">
    <property type="entry name" value="EGF_Teneurin"/>
    <property type="match status" value="1"/>
</dbReference>
<proteinExistence type="predicted"/>
<feature type="chain" id="PRO_5040875010" description="EGF-like domain-containing protein" evidence="5">
    <location>
        <begin position="18"/>
        <end position="233"/>
    </location>
</feature>
<dbReference type="PANTHER" id="PTHR11219">
    <property type="entry name" value="TENEURIN AND N-ACETYLGLUCOSAMINE-1-PHOSPHODIESTER ALPHA-N-ACETYLGLUCOSAMINIDASE"/>
    <property type="match status" value="1"/>
</dbReference>